<comment type="function">
    <text evidence="1 9">Catalyzes the decarboxylation of orotidine 5'-monophosphate (OMP) to uridine 5'-monophosphate (UMP).</text>
</comment>
<dbReference type="EMBL" id="FOCT01000003">
    <property type="protein sequence ID" value="SEN29145.1"/>
    <property type="molecule type" value="Genomic_DNA"/>
</dbReference>
<dbReference type="PROSITE" id="PS00156">
    <property type="entry name" value="OMPDECASE"/>
    <property type="match status" value="1"/>
</dbReference>
<feature type="binding site" evidence="9">
    <location>
        <begin position="83"/>
        <end position="92"/>
    </location>
    <ligand>
        <name>substrate</name>
    </ligand>
</feature>
<feature type="binding site" evidence="9 11">
    <location>
        <position position="140"/>
    </location>
    <ligand>
        <name>substrate</name>
    </ligand>
</feature>
<dbReference type="CDD" id="cd04725">
    <property type="entry name" value="OMP_decarboxylase_like"/>
    <property type="match status" value="1"/>
</dbReference>
<evidence type="ECO:0000256" key="3">
    <source>
        <dbReference type="ARBA" id="ARBA00011738"/>
    </source>
</evidence>
<name>A0A1H8FCA2_9PROT</name>
<evidence type="ECO:0000256" key="12">
    <source>
        <dbReference type="RuleBase" id="RU000512"/>
    </source>
</evidence>
<dbReference type="SUPFAM" id="SSF51366">
    <property type="entry name" value="Ribulose-phoshate binding barrel"/>
    <property type="match status" value="1"/>
</dbReference>
<keyword evidence="5 9" id="KW-0665">Pyrimidine biosynthesis</keyword>
<dbReference type="Proteomes" id="UP000183898">
    <property type="component" value="Unassembled WGS sequence"/>
</dbReference>
<feature type="binding site" evidence="9 11">
    <location>
        <position position="34"/>
    </location>
    <ligand>
        <name>substrate</name>
    </ligand>
</feature>
<evidence type="ECO:0000256" key="1">
    <source>
        <dbReference type="ARBA" id="ARBA00002356"/>
    </source>
</evidence>
<dbReference type="GO" id="GO:0006207">
    <property type="term" value="P:'de novo' pyrimidine nucleobase biosynthetic process"/>
    <property type="evidence" value="ECO:0007669"/>
    <property type="project" value="InterPro"/>
</dbReference>
<dbReference type="AlphaFoldDB" id="A0A1H8FCA2"/>
<keyword evidence="4 9" id="KW-0210">Decarboxylase</keyword>
<comment type="subunit">
    <text evidence="3 9">Homodimer.</text>
</comment>
<dbReference type="InterPro" id="IPR047596">
    <property type="entry name" value="OMPdecase_bac"/>
</dbReference>
<dbReference type="Pfam" id="PF00215">
    <property type="entry name" value="OMPdecase"/>
    <property type="match status" value="1"/>
</dbReference>
<dbReference type="NCBIfam" id="NF001273">
    <property type="entry name" value="PRK00230.1"/>
    <property type="match status" value="1"/>
</dbReference>
<organism evidence="14 15">
    <name type="scientific">Nitrosospira multiformis</name>
    <dbReference type="NCBI Taxonomy" id="1231"/>
    <lineage>
        <taxon>Bacteria</taxon>
        <taxon>Pseudomonadati</taxon>
        <taxon>Pseudomonadota</taxon>
        <taxon>Betaproteobacteria</taxon>
        <taxon>Nitrosomonadales</taxon>
        <taxon>Nitrosomonadaceae</taxon>
        <taxon>Nitrosospira</taxon>
    </lineage>
</organism>
<dbReference type="SMART" id="SM00934">
    <property type="entry name" value="OMPdecase"/>
    <property type="match status" value="1"/>
</dbReference>
<feature type="binding site" evidence="9 11">
    <location>
        <position position="231"/>
    </location>
    <ligand>
        <name>substrate</name>
    </ligand>
</feature>
<evidence type="ECO:0000313" key="14">
    <source>
        <dbReference type="EMBL" id="SEN29145.1"/>
    </source>
</evidence>
<feature type="active site" description="For OMPdecase activity" evidence="10">
    <location>
        <position position="85"/>
    </location>
</feature>
<feature type="active site" description="For OMPdecase activity" evidence="10">
    <location>
        <position position="88"/>
    </location>
</feature>
<dbReference type="Gene3D" id="3.20.20.70">
    <property type="entry name" value="Aldolase class I"/>
    <property type="match status" value="1"/>
</dbReference>
<evidence type="ECO:0000256" key="4">
    <source>
        <dbReference type="ARBA" id="ARBA00022793"/>
    </source>
</evidence>
<evidence type="ECO:0000256" key="2">
    <source>
        <dbReference type="ARBA" id="ARBA00004861"/>
    </source>
</evidence>
<dbReference type="InterPro" id="IPR011060">
    <property type="entry name" value="RibuloseP-bd_barrel"/>
</dbReference>
<feature type="active site" description="Proton donor" evidence="9">
    <location>
        <position position="85"/>
    </location>
</feature>
<accession>A0A1H8FCA2</accession>
<gene>
    <name evidence="9" type="primary">pyrF</name>
    <name evidence="14" type="ORF">SAMN05216404_103283</name>
</gene>
<evidence type="ECO:0000256" key="6">
    <source>
        <dbReference type="ARBA" id="ARBA00023239"/>
    </source>
</evidence>
<evidence type="ECO:0000256" key="9">
    <source>
        <dbReference type="HAMAP-Rule" id="MF_01200"/>
    </source>
</evidence>
<dbReference type="InterPro" id="IPR013785">
    <property type="entry name" value="Aldolase_TIM"/>
</dbReference>
<dbReference type="GO" id="GO:0044205">
    <property type="term" value="P:'de novo' UMP biosynthetic process"/>
    <property type="evidence" value="ECO:0007669"/>
    <property type="project" value="UniProtKB-UniRule"/>
</dbReference>
<dbReference type="InterPro" id="IPR014732">
    <property type="entry name" value="OMPdecase"/>
</dbReference>
<dbReference type="PANTHER" id="PTHR32119:SF2">
    <property type="entry name" value="OROTIDINE 5'-PHOSPHATE DECARBOXYLASE"/>
    <property type="match status" value="1"/>
</dbReference>
<feature type="domain" description="Orotidine 5'-phosphate decarboxylase" evidence="13">
    <location>
        <begin position="28"/>
        <end position="246"/>
    </location>
</feature>
<dbReference type="InterPro" id="IPR001754">
    <property type="entry name" value="OMPdeCOase_dom"/>
</dbReference>
<feature type="binding site" evidence="9 11">
    <location>
        <position position="56"/>
    </location>
    <ligand>
        <name>substrate</name>
    </ligand>
</feature>
<feature type="binding site" evidence="9 11">
    <location>
        <position position="230"/>
    </location>
    <ligand>
        <name>substrate</name>
    </ligand>
</feature>
<comment type="similarity">
    <text evidence="8 9">Belongs to the OMP decarboxylase family. Type 1 subfamily.</text>
</comment>
<feature type="binding site" evidence="9 11">
    <location>
        <position position="201"/>
    </location>
    <ligand>
        <name>substrate</name>
    </ligand>
</feature>
<comment type="pathway">
    <text evidence="2 9 12">Pyrimidine metabolism; UMP biosynthesis via de novo pathway; UMP from orotate: step 2/2.</text>
</comment>
<comment type="catalytic activity">
    <reaction evidence="7 9 12">
        <text>orotidine 5'-phosphate + H(+) = UMP + CO2</text>
        <dbReference type="Rhea" id="RHEA:11596"/>
        <dbReference type="ChEBI" id="CHEBI:15378"/>
        <dbReference type="ChEBI" id="CHEBI:16526"/>
        <dbReference type="ChEBI" id="CHEBI:57538"/>
        <dbReference type="ChEBI" id="CHEBI:57865"/>
        <dbReference type="EC" id="4.1.1.23"/>
    </reaction>
</comment>
<dbReference type="InterPro" id="IPR018089">
    <property type="entry name" value="OMPdecase_AS"/>
</dbReference>
<evidence type="ECO:0000256" key="7">
    <source>
        <dbReference type="ARBA" id="ARBA00049157"/>
    </source>
</evidence>
<evidence type="ECO:0000256" key="10">
    <source>
        <dbReference type="PIRSR" id="PIRSR614732-1"/>
    </source>
</evidence>
<dbReference type="PANTHER" id="PTHR32119">
    <property type="entry name" value="OROTIDINE 5'-PHOSPHATE DECARBOXYLASE"/>
    <property type="match status" value="1"/>
</dbReference>
<dbReference type="EC" id="4.1.1.23" evidence="9"/>
<sequence>MTSRTFICKSTVPSCISISDKLHMNDPRIIVALDFPNSTSALDLVARLDPSLCRLKVGKELFTAAGPQLVEKMMGKGFEIFLDLKFHDIPTTVANACRTAAALGVWMMNVHALGGRRMLAAAREAVPPGSVRLIAVTLLTSMDQSDLDEVGLKGEPQDVVQRLAALTRDCGLDGVVCSPLETSRLRNAIGADFCLVTPGIRPADSFPDEQRRISTPRQAIENGSDYLVIGRPITQAIEPVAMLSRLNKDIEDIRDVSHFDNF</sequence>
<evidence type="ECO:0000313" key="15">
    <source>
        <dbReference type="Proteomes" id="UP000183898"/>
    </source>
</evidence>
<dbReference type="GO" id="GO:0004590">
    <property type="term" value="F:orotidine-5'-phosphate decarboxylase activity"/>
    <property type="evidence" value="ECO:0007669"/>
    <property type="project" value="UniProtKB-UniRule"/>
</dbReference>
<reference evidence="14 15" key="1">
    <citation type="submission" date="2016-10" db="EMBL/GenBank/DDBJ databases">
        <authorList>
            <person name="de Groot N.N."/>
        </authorList>
    </citation>
    <scope>NUCLEOTIDE SEQUENCE [LARGE SCALE GENOMIC DNA]</scope>
    <source>
        <strain evidence="14 15">Nl18</strain>
    </source>
</reference>
<keyword evidence="6 9" id="KW-0456">Lyase</keyword>
<dbReference type="UniPathway" id="UPA00070">
    <property type="reaction ID" value="UER00120"/>
</dbReference>
<evidence type="ECO:0000256" key="8">
    <source>
        <dbReference type="ARBA" id="ARBA00061012"/>
    </source>
</evidence>
<dbReference type="HAMAP" id="MF_01200_B">
    <property type="entry name" value="OMPdecase_type1_B"/>
    <property type="match status" value="1"/>
</dbReference>
<protein>
    <recommendedName>
        <fullName evidence="9">Orotidine 5'-phosphate decarboxylase</fullName>
        <ecNumber evidence="9">4.1.1.23</ecNumber>
    </recommendedName>
    <alternativeName>
        <fullName evidence="9">OMP decarboxylase</fullName>
        <shortName evidence="9">OMPDCase</shortName>
        <shortName evidence="9">OMPdecase</shortName>
    </alternativeName>
</protein>
<feature type="binding site" evidence="9 11">
    <location>
        <position position="210"/>
    </location>
    <ligand>
        <name>substrate</name>
    </ligand>
</feature>
<evidence type="ECO:0000256" key="11">
    <source>
        <dbReference type="PIRSR" id="PIRSR614732-2"/>
    </source>
</evidence>
<evidence type="ECO:0000259" key="13">
    <source>
        <dbReference type="SMART" id="SM00934"/>
    </source>
</evidence>
<dbReference type="NCBIfam" id="TIGR01740">
    <property type="entry name" value="pyrF"/>
    <property type="match status" value="1"/>
</dbReference>
<proteinExistence type="inferred from homology"/>
<feature type="active site" description="For OMPdecase activity" evidence="10">
    <location>
        <position position="83"/>
    </location>
</feature>
<dbReference type="GO" id="GO:0005829">
    <property type="term" value="C:cytosol"/>
    <property type="evidence" value="ECO:0007669"/>
    <property type="project" value="TreeGrafter"/>
</dbReference>
<evidence type="ECO:0000256" key="5">
    <source>
        <dbReference type="ARBA" id="ARBA00022975"/>
    </source>
</evidence>
<dbReference type="FunFam" id="3.20.20.70:FF:000015">
    <property type="entry name" value="Orotidine 5'-phosphate decarboxylase"/>
    <property type="match status" value="1"/>
</dbReference>